<evidence type="ECO:0000313" key="4">
    <source>
        <dbReference type="Proteomes" id="UP000759246"/>
    </source>
</evidence>
<reference evidence="3" key="1">
    <citation type="submission" date="2020-04" db="EMBL/GenBank/DDBJ databases">
        <title>Deep metagenomics examines the oral microbiome during advanced dental caries in children, revealing novel taxa and co-occurrences with host molecules.</title>
        <authorList>
            <person name="Baker J.L."/>
            <person name="Morton J.T."/>
            <person name="Dinis M."/>
            <person name="Alvarez R."/>
            <person name="Tran N.C."/>
            <person name="Knight R."/>
            <person name="Edlund A."/>
        </authorList>
    </citation>
    <scope>NUCLEOTIDE SEQUENCE</scope>
    <source>
        <strain evidence="3">JCVI_30_bin.13</strain>
    </source>
</reference>
<dbReference type="AlphaFoldDB" id="A0A929RQA4"/>
<evidence type="ECO:0000313" key="3">
    <source>
        <dbReference type="EMBL" id="MBF0967128.1"/>
    </source>
</evidence>
<evidence type="ECO:0008006" key="5">
    <source>
        <dbReference type="Google" id="ProtNLM"/>
    </source>
</evidence>
<organism evidence="3 4">
    <name type="scientific">Actinomyces bouchesdurhonensis</name>
    <dbReference type="NCBI Taxonomy" id="1852361"/>
    <lineage>
        <taxon>Bacteria</taxon>
        <taxon>Bacillati</taxon>
        <taxon>Actinomycetota</taxon>
        <taxon>Actinomycetes</taxon>
        <taxon>Actinomycetales</taxon>
        <taxon>Actinomycetaceae</taxon>
        <taxon>Actinomyces</taxon>
    </lineage>
</organism>
<protein>
    <recommendedName>
        <fullName evidence="5">Inhibitor I9 domain-containing protein</fullName>
    </recommendedName>
</protein>
<feature type="signal peptide" evidence="2">
    <location>
        <begin position="1"/>
        <end position="21"/>
    </location>
</feature>
<dbReference type="Proteomes" id="UP000759246">
    <property type="component" value="Unassembled WGS sequence"/>
</dbReference>
<name>A0A929RQA4_9ACTO</name>
<comment type="caution">
    <text evidence="3">The sequence shown here is derived from an EMBL/GenBank/DDBJ whole genome shotgun (WGS) entry which is preliminary data.</text>
</comment>
<gene>
    <name evidence="3" type="ORF">HXK09_08265</name>
</gene>
<evidence type="ECO:0000256" key="2">
    <source>
        <dbReference type="SAM" id="SignalP"/>
    </source>
</evidence>
<dbReference type="EMBL" id="JABZGF010000323">
    <property type="protein sequence ID" value="MBF0967128.1"/>
    <property type="molecule type" value="Genomic_DNA"/>
</dbReference>
<keyword evidence="2" id="KW-0732">Signal</keyword>
<feature type="region of interest" description="Disordered" evidence="1">
    <location>
        <begin position="27"/>
        <end position="85"/>
    </location>
</feature>
<dbReference type="PROSITE" id="PS51257">
    <property type="entry name" value="PROKAR_LIPOPROTEIN"/>
    <property type="match status" value="1"/>
</dbReference>
<feature type="compositionally biased region" description="Low complexity" evidence="1">
    <location>
        <begin position="27"/>
        <end position="55"/>
    </location>
</feature>
<feature type="chain" id="PRO_5039410249" description="Inhibitor I9 domain-containing protein" evidence="2">
    <location>
        <begin position="22"/>
        <end position="167"/>
    </location>
</feature>
<evidence type="ECO:0000256" key="1">
    <source>
        <dbReference type="SAM" id="MobiDB-lite"/>
    </source>
</evidence>
<proteinExistence type="predicted"/>
<accession>A0A929RQA4</accession>
<sequence length="167" mass="16890">MPMKKPAAILAGVGACALAVASCSVSSSQTPASDRGSQSDADSSQSASVATASSSPVIDPDRALTPKGTQSGETEPSMPEASTGADDPARLVIIIVHLEEGADREAALASINEAVAGVYPDATVEVEREYKNALHGYALRAPAGSLDAIRAVSGVKLAAIEGEMRVQ</sequence>